<dbReference type="PATRIC" id="fig|676032.3.peg.550"/>
<feature type="chain" id="PRO_5003305741" evidence="1">
    <location>
        <begin position="22"/>
        <end position="285"/>
    </location>
</feature>
<protein>
    <submittedName>
        <fullName evidence="2">Hypothetical lipoprotein</fullName>
    </submittedName>
</protein>
<name>F4BJR1_9GAMM</name>
<dbReference type="Proteomes" id="UP000008303">
    <property type="component" value="Chromosome"/>
</dbReference>
<feature type="signal peptide" evidence="1">
    <location>
        <begin position="1"/>
        <end position="21"/>
    </location>
</feature>
<evidence type="ECO:0000256" key="1">
    <source>
        <dbReference type="SAM" id="SignalP"/>
    </source>
</evidence>
<dbReference type="HOGENOM" id="CLU_088189_0_0_6"/>
<dbReference type="Pfam" id="PF11685">
    <property type="entry name" value="DUF3281"/>
    <property type="match status" value="1"/>
</dbReference>
<keyword evidence="1" id="KW-0732">Signal</keyword>
<dbReference type="InterPro" id="IPR021699">
    <property type="entry name" value="DUF3281"/>
</dbReference>
<dbReference type="PROSITE" id="PS51257">
    <property type="entry name" value="PROKAR_LIPOPROTEIN"/>
    <property type="match status" value="1"/>
</dbReference>
<gene>
    <name evidence="2" type="ordered locus">FN3523_0548</name>
</gene>
<sequence length="285" mass="31103">MKKTIIVISILVVALVLSSCSDNETTKELRIEKECNSDAHLCKFELVNAVVTRQTNFLGKTIERIQSKSTLQSIQGTIIWSAENGTLADNNLVEQEFNSGCQDGTCTENSNPTAFSFSAIGSHSVSVSGNLIIDGKSISLADTVQSVEVDTIDLPLATGDFVLIGVPQAIFNNVVIGDGVIITTGKDNSIGFTCPAGFTKGTRPTGTYDWVNRPAEYLPLTFENQTQSIISPAMARADFTDQEGYNTFVFMARPQRRVSNWFTWTSKSNQILYSCISDQITQIQS</sequence>
<dbReference type="EMBL" id="CP002558">
    <property type="protein sequence ID" value="AEB28405.1"/>
    <property type="molecule type" value="Genomic_DNA"/>
</dbReference>
<keyword evidence="2" id="KW-0449">Lipoprotein</keyword>
<evidence type="ECO:0000313" key="2">
    <source>
        <dbReference type="EMBL" id="AEB28405.1"/>
    </source>
</evidence>
<evidence type="ECO:0000313" key="3">
    <source>
        <dbReference type="Proteomes" id="UP000008303"/>
    </source>
</evidence>
<dbReference type="AlphaFoldDB" id="F4BJR1"/>
<proteinExistence type="predicted"/>
<reference evidence="3" key="1">
    <citation type="journal article" date="2011" name="Appl. Environ. Microbiol.">
        <title>Common ancestry and novel genetic traits of Francisella novicida-like isolates from North America and Australia as revealed by comparative genomic analyses.</title>
        <authorList>
            <person name="Siddaramappa S."/>
            <person name="Challacombe J.F."/>
            <person name="Petersen J.M."/>
            <person name="Pillai S."/>
            <person name="Hogg G."/>
            <person name="Kuske C.R."/>
        </authorList>
    </citation>
    <scope>NUCLEOTIDE SEQUENCE [LARGE SCALE GENOMIC DNA]</scope>
    <source>
        <strain evidence="3">3523</strain>
    </source>
</reference>
<organism evidence="2 3">
    <name type="scientific">Francisella hispaniensis</name>
    <dbReference type="NCBI Taxonomy" id="622488"/>
    <lineage>
        <taxon>Bacteria</taxon>
        <taxon>Pseudomonadati</taxon>
        <taxon>Pseudomonadota</taxon>
        <taxon>Gammaproteobacteria</taxon>
        <taxon>Thiotrichales</taxon>
        <taxon>Francisellaceae</taxon>
        <taxon>Francisella</taxon>
    </lineage>
</organism>
<accession>F4BJR1</accession>
<dbReference type="RefSeq" id="WP_014547860.1">
    <property type="nucleotide sequence ID" value="NC_017449.1"/>
</dbReference>
<dbReference type="KEGG" id="fcn:FN3523_0548"/>